<evidence type="ECO:0000313" key="2">
    <source>
        <dbReference type="Proteomes" id="UP000553632"/>
    </source>
</evidence>
<gene>
    <name evidence="1" type="ORF">FOZ63_017910</name>
</gene>
<reference evidence="1 2" key="1">
    <citation type="submission" date="2020-04" db="EMBL/GenBank/DDBJ databases">
        <title>Perkinsus olseni comparative genomics.</title>
        <authorList>
            <person name="Bogema D.R."/>
        </authorList>
    </citation>
    <scope>NUCLEOTIDE SEQUENCE [LARGE SCALE GENOMIC DNA]</scope>
    <source>
        <strain evidence="1 2">ATCC PRA-207</strain>
    </source>
</reference>
<keyword evidence="2" id="KW-1185">Reference proteome</keyword>
<protein>
    <submittedName>
        <fullName evidence="1">Uncharacterized protein</fullName>
    </submittedName>
</protein>
<feature type="non-terminal residue" evidence="1">
    <location>
        <position position="1"/>
    </location>
</feature>
<proteinExistence type="predicted"/>
<evidence type="ECO:0000313" key="1">
    <source>
        <dbReference type="EMBL" id="KAF4730675.1"/>
    </source>
</evidence>
<organism evidence="1 2">
    <name type="scientific">Perkinsus olseni</name>
    <name type="common">Perkinsus atlanticus</name>
    <dbReference type="NCBI Taxonomy" id="32597"/>
    <lineage>
        <taxon>Eukaryota</taxon>
        <taxon>Sar</taxon>
        <taxon>Alveolata</taxon>
        <taxon>Perkinsozoa</taxon>
        <taxon>Perkinsea</taxon>
        <taxon>Perkinsida</taxon>
        <taxon>Perkinsidae</taxon>
        <taxon>Perkinsus</taxon>
    </lineage>
</organism>
<dbReference type="EMBL" id="JABANO010019145">
    <property type="protein sequence ID" value="KAF4730675.1"/>
    <property type="molecule type" value="Genomic_DNA"/>
</dbReference>
<feature type="non-terminal residue" evidence="1">
    <location>
        <position position="148"/>
    </location>
</feature>
<comment type="caution">
    <text evidence="1">The sequence shown here is derived from an EMBL/GenBank/DDBJ whole genome shotgun (WGS) entry which is preliminary data.</text>
</comment>
<sequence>AVQKALDDYEQKQAKLGNINEPLPAIEFTYCSIYTEKIATFLLVFMGFRDIALISGLGVWSVVVLLRGQLADAALCIDPSFDELFRGLRSAVVVSASDLVPAVATAAKHNLSTTDSTMRSSDVCSSDTDGPYCGPFRSAARSRQILEL</sequence>
<dbReference type="Proteomes" id="UP000553632">
    <property type="component" value="Unassembled WGS sequence"/>
</dbReference>
<dbReference type="AlphaFoldDB" id="A0A7J6SDE2"/>
<accession>A0A7J6SDE2</accession>
<name>A0A7J6SDE2_PEROL</name>